<protein>
    <submittedName>
        <fullName evidence="8">Aminotransferase</fullName>
    </submittedName>
</protein>
<dbReference type="InterPro" id="IPR000192">
    <property type="entry name" value="Aminotrans_V_dom"/>
</dbReference>
<evidence type="ECO:0000313" key="9">
    <source>
        <dbReference type="Proteomes" id="UP000611554"/>
    </source>
</evidence>
<dbReference type="GO" id="GO:0008483">
    <property type="term" value="F:transaminase activity"/>
    <property type="evidence" value="ECO:0007669"/>
    <property type="project" value="UniProtKB-KW"/>
</dbReference>
<evidence type="ECO:0000313" key="8">
    <source>
        <dbReference type="EMBL" id="GGP97864.1"/>
    </source>
</evidence>
<comment type="caution">
    <text evidence="8">The sequence shown here is derived from an EMBL/GenBank/DDBJ whole genome shotgun (WGS) entry which is preliminary data.</text>
</comment>
<comment type="cofactor">
    <cofactor evidence="1 5">
        <name>pyridoxal 5'-phosphate</name>
        <dbReference type="ChEBI" id="CHEBI:597326"/>
    </cofactor>
</comment>
<dbReference type="PANTHER" id="PTHR43586">
    <property type="entry name" value="CYSTEINE DESULFURASE"/>
    <property type="match status" value="1"/>
</dbReference>
<comment type="similarity">
    <text evidence="2">Belongs to the class-V pyridoxal-phosphate-dependent aminotransferase family. Csd subfamily.</text>
</comment>
<dbReference type="Gene3D" id="3.40.640.10">
    <property type="entry name" value="Type I PLP-dependent aspartate aminotransferase-like (Major domain)"/>
    <property type="match status" value="1"/>
</dbReference>
<sequence>MSTLTIFASTVPADTAPASGDVAADAVRTTRTAVPTAGIAAPPAAPSPAAAVPATRAPEGRRIPAVLGADLEVPVRGGRLAPYANLDYAASAPCLEPVSAAVAAALPAYSSVHRGAGYASQLTTARYERARHTVRAFAKARPDDAVVFTRNTTDATNLLARCLPEGTTVVVFDTEHHASLLPWRHAVRLAPPAFPGEAVRAADRALAEIEGPKLLVVTAASNVTGELWPIAALAHIAHRHGARVLVDAAQLVPHRPINLTALDLDYVVFSGHKLYAPFGTGALIGRPDWLSGAEPYLRGGGAVRAVNAPQTGGTDGWEVDWHDDPEARHEAGTPNVLGAVALAAACDALTATGWTALIHEEERLLARLRAGLAGIEGVRELSLWDPAHPRVGIVSFTVAGRTAREVAEILSAEYGIGVRDGKFCAHPFVRHLLDAHRPEAHPQNAHRPDTHLQNAHRPDTHLQNTHVQDTHRPDTADGGCDDGTASAVRASIGIGTTDEHVDRLVSALREIAARR</sequence>
<reference evidence="9" key="1">
    <citation type="journal article" date="2019" name="Int. J. Syst. Evol. Microbiol.">
        <title>The Global Catalogue of Microorganisms (GCM) 10K type strain sequencing project: providing services to taxonomists for standard genome sequencing and annotation.</title>
        <authorList>
            <consortium name="The Broad Institute Genomics Platform"/>
            <consortium name="The Broad Institute Genome Sequencing Center for Infectious Disease"/>
            <person name="Wu L."/>
            <person name="Ma J."/>
        </authorList>
    </citation>
    <scope>NUCLEOTIDE SEQUENCE [LARGE SCALE GENOMIC DNA]</scope>
    <source>
        <strain evidence="9">JCM 3115</strain>
    </source>
</reference>
<feature type="domain" description="Aminotransferase class V" evidence="7">
    <location>
        <begin position="85"/>
        <end position="503"/>
    </location>
</feature>
<evidence type="ECO:0000256" key="2">
    <source>
        <dbReference type="ARBA" id="ARBA00010447"/>
    </source>
</evidence>
<evidence type="ECO:0000256" key="6">
    <source>
        <dbReference type="SAM" id="MobiDB-lite"/>
    </source>
</evidence>
<organism evidence="8 9">
    <name type="scientific">Streptosporangium pseudovulgare</name>
    <dbReference type="NCBI Taxonomy" id="35765"/>
    <lineage>
        <taxon>Bacteria</taxon>
        <taxon>Bacillati</taxon>
        <taxon>Actinomycetota</taxon>
        <taxon>Actinomycetes</taxon>
        <taxon>Streptosporangiales</taxon>
        <taxon>Streptosporangiaceae</taxon>
        <taxon>Streptosporangium</taxon>
    </lineage>
</organism>
<evidence type="ECO:0000256" key="4">
    <source>
        <dbReference type="ARBA" id="ARBA00050776"/>
    </source>
</evidence>
<comment type="catalytic activity">
    <reaction evidence="4">
        <text>(sulfur carrier)-H + L-cysteine = (sulfur carrier)-SH + L-alanine</text>
        <dbReference type="Rhea" id="RHEA:43892"/>
        <dbReference type="Rhea" id="RHEA-COMP:14737"/>
        <dbReference type="Rhea" id="RHEA-COMP:14739"/>
        <dbReference type="ChEBI" id="CHEBI:29917"/>
        <dbReference type="ChEBI" id="CHEBI:35235"/>
        <dbReference type="ChEBI" id="CHEBI:57972"/>
        <dbReference type="ChEBI" id="CHEBI:64428"/>
        <dbReference type="EC" id="2.8.1.7"/>
    </reaction>
</comment>
<dbReference type="SUPFAM" id="SSF53383">
    <property type="entry name" value="PLP-dependent transferases"/>
    <property type="match status" value="1"/>
</dbReference>
<dbReference type="Gene3D" id="3.90.1150.10">
    <property type="entry name" value="Aspartate Aminotransferase, domain 1"/>
    <property type="match status" value="1"/>
</dbReference>
<evidence type="ECO:0000259" key="7">
    <source>
        <dbReference type="Pfam" id="PF00266"/>
    </source>
</evidence>
<keyword evidence="8" id="KW-0808">Transferase</keyword>
<dbReference type="PANTHER" id="PTHR43586:SF8">
    <property type="entry name" value="CYSTEINE DESULFURASE 1, CHLOROPLASTIC"/>
    <property type="match status" value="1"/>
</dbReference>
<keyword evidence="8" id="KW-0032">Aminotransferase</keyword>
<name>A0ABQ2QVS9_9ACTN</name>
<gene>
    <name evidence="8" type="ORF">GCM10010140_29970</name>
</gene>
<keyword evidence="3" id="KW-0663">Pyridoxal phosphate</keyword>
<keyword evidence="9" id="KW-1185">Reference proteome</keyword>
<evidence type="ECO:0000256" key="1">
    <source>
        <dbReference type="ARBA" id="ARBA00001933"/>
    </source>
</evidence>
<dbReference type="InterPro" id="IPR015424">
    <property type="entry name" value="PyrdxlP-dep_Trfase"/>
</dbReference>
<dbReference type="InterPro" id="IPR015422">
    <property type="entry name" value="PyrdxlP-dep_Trfase_small"/>
</dbReference>
<accession>A0ABQ2QVS9</accession>
<feature type="region of interest" description="Disordered" evidence="6">
    <location>
        <begin position="463"/>
        <end position="483"/>
    </location>
</feature>
<dbReference type="InterPro" id="IPR020578">
    <property type="entry name" value="Aminotrans_V_PyrdxlP_BS"/>
</dbReference>
<evidence type="ECO:0000256" key="5">
    <source>
        <dbReference type="RuleBase" id="RU004504"/>
    </source>
</evidence>
<dbReference type="Pfam" id="PF00266">
    <property type="entry name" value="Aminotran_5"/>
    <property type="match status" value="1"/>
</dbReference>
<dbReference type="Proteomes" id="UP000611554">
    <property type="component" value="Unassembled WGS sequence"/>
</dbReference>
<dbReference type="InterPro" id="IPR015421">
    <property type="entry name" value="PyrdxlP-dep_Trfase_major"/>
</dbReference>
<dbReference type="PROSITE" id="PS00595">
    <property type="entry name" value="AA_TRANSFER_CLASS_5"/>
    <property type="match status" value="1"/>
</dbReference>
<proteinExistence type="inferred from homology"/>
<evidence type="ECO:0000256" key="3">
    <source>
        <dbReference type="ARBA" id="ARBA00022898"/>
    </source>
</evidence>
<dbReference type="EMBL" id="BMQJ01000006">
    <property type="protein sequence ID" value="GGP97864.1"/>
    <property type="molecule type" value="Genomic_DNA"/>
</dbReference>